<keyword evidence="1" id="KW-0812">Transmembrane</keyword>
<keyword evidence="1" id="KW-0472">Membrane</keyword>
<sequence>MCSSTDNRILPKLEFNWRIVMTTIIGFLGSAAALSKCTLSLPHYQLGSSPSQAIRPSTLFDLSISTVFKQVEGIEEIYESFKVVVVQIGCSWAEMGVPLSNLTPSLLVSKLCLGTMSKIHCHSPSNSSTKHSTPESTSLILQKCIQCHIMQKHKEGAKNTLVAGLEKEKYLVKFKNILHVIYFIILFDSTAHQKKQMLSLSVQQHEEGLHKKEFQGFT</sequence>
<comment type="caution">
    <text evidence="2">The sequence shown here is derived from an EMBL/GenBank/DDBJ whole genome shotgun (WGS) entry which is preliminary data.</text>
</comment>
<evidence type="ECO:0000256" key="1">
    <source>
        <dbReference type="SAM" id="Phobius"/>
    </source>
</evidence>
<name>A0AAU9MVT4_9ASTR</name>
<feature type="transmembrane region" description="Helical" evidence="1">
    <location>
        <begin position="15"/>
        <end position="34"/>
    </location>
</feature>
<gene>
    <name evidence="2" type="ORF">LVIROSA_LOCUS18639</name>
</gene>
<organism evidence="2 3">
    <name type="scientific">Lactuca virosa</name>
    <dbReference type="NCBI Taxonomy" id="75947"/>
    <lineage>
        <taxon>Eukaryota</taxon>
        <taxon>Viridiplantae</taxon>
        <taxon>Streptophyta</taxon>
        <taxon>Embryophyta</taxon>
        <taxon>Tracheophyta</taxon>
        <taxon>Spermatophyta</taxon>
        <taxon>Magnoliopsida</taxon>
        <taxon>eudicotyledons</taxon>
        <taxon>Gunneridae</taxon>
        <taxon>Pentapetalae</taxon>
        <taxon>asterids</taxon>
        <taxon>campanulids</taxon>
        <taxon>Asterales</taxon>
        <taxon>Asteraceae</taxon>
        <taxon>Cichorioideae</taxon>
        <taxon>Cichorieae</taxon>
        <taxon>Lactucinae</taxon>
        <taxon>Lactuca</taxon>
    </lineage>
</organism>
<proteinExistence type="predicted"/>
<keyword evidence="3" id="KW-1185">Reference proteome</keyword>
<protein>
    <submittedName>
        <fullName evidence="2">Uncharacterized protein</fullName>
    </submittedName>
</protein>
<accession>A0AAU9MVT4</accession>
<dbReference type="AlphaFoldDB" id="A0AAU9MVT4"/>
<reference evidence="2 3" key="1">
    <citation type="submission" date="2022-01" db="EMBL/GenBank/DDBJ databases">
        <authorList>
            <person name="Xiong W."/>
            <person name="Schranz E."/>
        </authorList>
    </citation>
    <scope>NUCLEOTIDE SEQUENCE [LARGE SCALE GENOMIC DNA]</scope>
</reference>
<evidence type="ECO:0000313" key="3">
    <source>
        <dbReference type="Proteomes" id="UP001157418"/>
    </source>
</evidence>
<evidence type="ECO:0000313" key="2">
    <source>
        <dbReference type="EMBL" id="CAH1431949.1"/>
    </source>
</evidence>
<dbReference type="EMBL" id="CAKMRJ010003334">
    <property type="protein sequence ID" value="CAH1431949.1"/>
    <property type="molecule type" value="Genomic_DNA"/>
</dbReference>
<keyword evidence="1" id="KW-1133">Transmembrane helix</keyword>
<dbReference type="Proteomes" id="UP001157418">
    <property type="component" value="Unassembled WGS sequence"/>
</dbReference>